<dbReference type="AlphaFoldDB" id="A0A1U8J7A0"/>
<evidence type="ECO:0000256" key="2">
    <source>
        <dbReference type="ARBA" id="ARBA00022741"/>
    </source>
</evidence>
<evidence type="ECO:0000259" key="4">
    <source>
        <dbReference type="Pfam" id="PF18052"/>
    </source>
</evidence>
<evidence type="ECO:0000313" key="5">
    <source>
        <dbReference type="Proteomes" id="UP000818029"/>
    </source>
</evidence>
<proteinExistence type="predicted"/>
<dbReference type="STRING" id="3635.A0A1U8J7A0"/>
<dbReference type="InterPro" id="IPR027417">
    <property type="entry name" value="P-loop_NTPase"/>
</dbReference>
<feature type="domain" description="Disease resistance N-terminal" evidence="4">
    <location>
        <begin position="13"/>
        <end position="106"/>
    </location>
</feature>
<name>A0A1U8J7A0_GOSHI</name>
<dbReference type="PANTHER" id="PTHR19338:SF73">
    <property type="entry name" value="DISEASE RESISTANCE PROTEIN RGA2-LIKE"/>
    <property type="match status" value="1"/>
</dbReference>
<dbReference type="InterPro" id="IPR041118">
    <property type="entry name" value="Rx_N"/>
</dbReference>
<dbReference type="GO" id="GO:0000166">
    <property type="term" value="F:nucleotide binding"/>
    <property type="evidence" value="ECO:0007669"/>
    <property type="project" value="UniProtKB-KW"/>
</dbReference>
<dbReference type="RefSeq" id="XP_016684074.2">
    <property type="nucleotide sequence ID" value="XM_016828585.2"/>
</dbReference>
<dbReference type="KEGG" id="ghi:107902394"/>
<gene>
    <name evidence="6" type="primary">LOC107902394</name>
</gene>
<evidence type="ECO:0000256" key="3">
    <source>
        <dbReference type="ARBA" id="ARBA00022821"/>
    </source>
</evidence>
<dbReference type="Gene3D" id="3.40.50.300">
    <property type="entry name" value="P-loop containing nucleotide triphosphate hydrolases"/>
    <property type="match status" value="1"/>
</dbReference>
<dbReference type="Gene3D" id="1.20.5.4130">
    <property type="match status" value="1"/>
</dbReference>
<dbReference type="Pfam" id="PF18052">
    <property type="entry name" value="Rx_N"/>
    <property type="match status" value="1"/>
</dbReference>
<organism evidence="5 6">
    <name type="scientific">Gossypium hirsutum</name>
    <name type="common">Upland cotton</name>
    <name type="synonym">Gossypium mexicanum</name>
    <dbReference type="NCBI Taxonomy" id="3635"/>
    <lineage>
        <taxon>Eukaryota</taxon>
        <taxon>Viridiplantae</taxon>
        <taxon>Streptophyta</taxon>
        <taxon>Embryophyta</taxon>
        <taxon>Tracheophyta</taxon>
        <taxon>Spermatophyta</taxon>
        <taxon>Magnoliopsida</taxon>
        <taxon>eudicotyledons</taxon>
        <taxon>Gunneridae</taxon>
        <taxon>Pentapetalae</taxon>
        <taxon>rosids</taxon>
        <taxon>malvids</taxon>
        <taxon>Malvales</taxon>
        <taxon>Malvaceae</taxon>
        <taxon>Malvoideae</taxon>
        <taxon>Gossypium</taxon>
    </lineage>
</organism>
<reference evidence="6" key="2">
    <citation type="submission" date="2025-08" db="UniProtKB">
        <authorList>
            <consortium name="RefSeq"/>
        </authorList>
    </citation>
    <scope>IDENTIFICATION</scope>
</reference>
<dbReference type="PaxDb" id="3635-A0A1U8J7A0"/>
<keyword evidence="1" id="KW-0677">Repeat</keyword>
<evidence type="ECO:0000256" key="1">
    <source>
        <dbReference type="ARBA" id="ARBA00022737"/>
    </source>
</evidence>
<keyword evidence="3" id="KW-0611">Plant defense</keyword>
<accession>A0A1U8J7A0</accession>
<dbReference type="PANTHER" id="PTHR19338">
    <property type="entry name" value="TRANSLOCASE OF INNER MITOCHONDRIAL MEMBRANE 13 HOMOLOG"/>
    <property type="match status" value="1"/>
</dbReference>
<keyword evidence="5" id="KW-1185">Reference proteome</keyword>
<keyword evidence="2" id="KW-0547">Nucleotide-binding</keyword>
<sequence length="189" mass="20756">MGRATCLDSKAALSSFLELLSGKLVDSVLNFVAGHRQVHQQLEQWQSILPEIKAVLNRTEEKQIKGEDDGVKNWLDDLQDLAYDVDDILDEFAYQQLHLKLQKPQSQASTSKVQKLIPTCCTGATSKGKKLRLQPTSLMDGAVEYVGRANEKQEMVELLKINNSDGVCVLSIVGMGGMGENSSCSACLQ</sequence>
<protein>
    <submittedName>
        <fullName evidence="6">Disease resistance protein RGA3</fullName>
    </submittedName>
</protein>
<dbReference type="GeneID" id="107902394"/>
<dbReference type="Proteomes" id="UP000818029">
    <property type="component" value="Chromosome D05"/>
</dbReference>
<evidence type="ECO:0000313" key="6">
    <source>
        <dbReference type="RefSeq" id="XP_016684074.2"/>
    </source>
</evidence>
<reference evidence="5" key="1">
    <citation type="journal article" date="2020" name="Nat. Genet.">
        <title>Genomic diversifications of five Gossypium allopolyploid species and their impact on cotton improvement.</title>
        <authorList>
            <person name="Chen Z.J."/>
            <person name="Sreedasyam A."/>
            <person name="Ando A."/>
            <person name="Song Q."/>
            <person name="De Santiago L.M."/>
            <person name="Hulse-Kemp A.M."/>
            <person name="Ding M."/>
            <person name="Ye W."/>
            <person name="Kirkbride R.C."/>
            <person name="Jenkins J."/>
            <person name="Plott C."/>
            <person name="Lovell J."/>
            <person name="Lin Y.M."/>
            <person name="Vaughn R."/>
            <person name="Liu B."/>
            <person name="Simpson S."/>
            <person name="Scheffler B.E."/>
            <person name="Wen L."/>
            <person name="Saski C.A."/>
            <person name="Grover C.E."/>
            <person name="Hu G."/>
            <person name="Conover J.L."/>
            <person name="Carlson J.W."/>
            <person name="Shu S."/>
            <person name="Boston L.B."/>
            <person name="Williams M."/>
            <person name="Peterson D.G."/>
            <person name="McGee K."/>
            <person name="Jones D.C."/>
            <person name="Wendel J.F."/>
            <person name="Stelly D.M."/>
            <person name="Grimwood J."/>
            <person name="Schmutz J."/>
        </authorList>
    </citation>
    <scope>NUCLEOTIDE SEQUENCE [LARGE SCALE GENOMIC DNA]</scope>
    <source>
        <strain evidence="5">cv. TM-1</strain>
    </source>
</reference>
<dbReference type="GO" id="GO:0006952">
    <property type="term" value="P:defense response"/>
    <property type="evidence" value="ECO:0007669"/>
    <property type="project" value="UniProtKB-KW"/>
</dbReference>